<organism evidence="2 3">
    <name type="scientific">Glossina austeni</name>
    <name type="common">Savannah tsetse fly</name>
    <dbReference type="NCBI Taxonomy" id="7395"/>
    <lineage>
        <taxon>Eukaryota</taxon>
        <taxon>Metazoa</taxon>
        <taxon>Ecdysozoa</taxon>
        <taxon>Arthropoda</taxon>
        <taxon>Hexapoda</taxon>
        <taxon>Insecta</taxon>
        <taxon>Pterygota</taxon>
        <taxon>Neoptera</taxon>
        <taxon>Endopterygota</taxon>
        <taxon>Diptera</taxon>
        <taxon>Brachycera</taxon>
        <taxon>Muscomorpha</taxon>
        <taxon>Hippoboscoidea</taxon>
        <taxon>Glossinidae</taxon>
        <taxon>Glossina</taxon>
    </lineage>
</organism>
<dbReference type="PANTHER" id="PTHR43245:SF13">
    <property type="entry name" value="UDP-D-APIOSE_UDP-D-XYLOSE SYNTHASE 2"/>
    <property type="match status" value="1"/>
</dbReference>
<sequence length="195" mass="22724">MCTDEEFHEINSNFITGSIQHQRWIYSSSKQLPFNWIGSRLDDFKIAQMNHARVITQMIFNIAHGLPITLVNNGKQKRCFTDICDGIEALFNIIEDKKNNCNQQIINIGNPKNEYSILELAKIILHNFQKITLKNSFPKFSGFQNLSGDKYYGVGYQDVEYRKPNIGIAQKLLNWMPKIQIHNTINHMLKFFLKL</sequence>
<proteinExistence type="predicted"/>
<dbReference type="Pfam" id="PF01370">
    <property type="entry name" value="Epimerase"/>
    <property type="match status" value="1"/>
</dbReference>
<name>A0A1A9UK52_GLOAU</name>
<dbReference type="InterPro" id="IPR001509">
    <property type="entry name" value="Epimerase_deHydtase"/>
</dbReference>
<dbReference type="VEuPathDB" id="VectorBase:GAUT007420"/>
<feature type="domain" description="NAD-dependent epimerase/dehydratase" evidence="1">
    <location>
        <begin position="33"/>
        <end position="109"/>
    </location>
</feature>
<dbReference type="STRING" id="7395.A0A1A9UK52"/>
<dbReference type="InterPro" id="IPR036291">
    <property type="entry name" value="NAD(P)-bd_dom_sf"/>
</dbReference>
<dbReference type="InterPro" id="IPR050177">
    <property type="entry name" value="Lipid_A_modif_metabolic_enz"/>
</dbReference>
<dbReference type="PANTHER" id="PTHR43245">
    <property type="entry name" value="BIFUNCTIONAL POLYMYXIN RESISTANCE PROTEIN ARNA"/>
    <property type="match status" value="1"/>
</dbReference>
<dbReference type="Gene3D" id="3.40.50.720">
    <property type="entry name" value="NAD(P)-binding Rossmann-like Domain"/>
    <property type="match status" value="1"/>
</dbReference>
<dbReference type="EnsemblMetazoa" id="GAUT007420-RA">
    <property type="protein sequence ID" value="GAUT007420-PA"/>
    <property type="gene ID" value="GAUT007420"/>
</dbReference>
<protein>
    <recommendedName>
        <fullName evidence="1">NAD-dependent epimerase/dehydratase domain-containing protein</fullName>
    </recommendedName>
</protein>
<dbReference type="SUPFAM" id="SSF51735">
    <property type="entry name" value="NAD(P)-binding Rossmann-fold domains"/>
    <property type="match status" value="1"/>
</dbReference>
<evidence type="ECO:0000313" key="3">
    <source>
        <dbReference type="Proteomes" id="UP000078200"/>
    </source>
</evidence>
<evidence type="ECO:0000259" key="1">
    <source>
        <dbReference type="Pfam" id="PF01370"/>
    </source>
</evidence>
<accession>A0A1A9UK52</accession>
<reference evidence="2" key="1">
    <citation type="submission" date="2020-05" db="UniProtKB">
        <authorList>
            <consortium name="EnsemblMetazoa"/>
        </authorList>
    </citation>
    <scope>IDENTIFICATION</scope>
    <source>
        <strain evidence="2">TTRI</strain>
    </source>
</reference>
<evidence type="ECO:0000313" key="2">
    <source>
        <dbReference type="EnsemblMetazoa" id="GAUT007420-PA"/>
    </source>
</evidence>
<dbReference type="Proteomes" id="UP000078200">
    <property type="component" value="Unassembled WGS sequence"/>
</dbReference>
<keyword evidence="3" id="KW-1185">Reference proteome</keyword>
<dbReference type="AlphaFoldDB" id="A0A1A9UK52"/>